<organism evidence="7 8">
    <name type="scientific">Amycolatopsis thermophila</name>
    <dbReference type="NCBI Taxonomy" id="206084"/>
    <lineage>
        <taxon>Bacteria</taxon>
        <taxon>Bacillati</taxon>
        <taxon>Actinomycetota</taxon>
        <taxon>Actinomycetes</taxon>
        <taxon>Pseudonocardiales</taxon>
        <taxon>Pseudonocardiaceae</taxon>
        <taxon>Amycolatopsis</taxon>
    </lineage>
</organism>
<dbReference type="CDD" id="cd01106">
    <property type="entry name" value="HTH_TipAL-Mta"/>
    <property type="match status" value="1"/>
</dbReference>
<reference evidence="7 8" key="1">
    <citation type="submission" date="2023-07" db="EMBL/GenBank/DDBJ databases">
        <title>Sequencing the genomes of 1000 actinobacteria strains.</title>
        <authorList>
            <person name="Klenk H.-P."/>
        </authorList>
    </citation>
    <scope>NUCLEOTIDE SEQUENCE [LARGE SCALE GENOMIC DNA]</scope>
    <source>
        <strain evidence="7 8">DSM 45805</strain>
    </source>
</reference>
<evidence type="ECO:0000256" key="2">
    <source>
        <dbReference type="ARBA" id="ARBA00023125"/>
    </source>
</evidence>
<gene>
    <name evidence="7" type="ORF">FB470_002718</name>
</gene>
<dbReference type="PROSITE" id="PS00552">
    <property type="entry name" value="HTH_MERR_1"/>
    <property type="match status" value="1"/>
</dbReference>
<feature type="domain" description="HTH merR-type" evidence="6">
    <location>
        <begin position="1"/>
        <end position="73"/>
    </location>
</feature>
<dbReference type="InterPro" id="IPR036244">
    <property type="entry name" value="TipA-like_antibiotic-bd"/>
</dbReference>
<evidence type="ECO:0000313" key="7">
    <source>
        <dbReference type="EMBL" id="MDQ0378724.1"/>
    </source>
</evidence>
<dbReference type="PANTHER" id="PTHR30204:SF90">
    <property type="entry name" value="HTH-TYPE TRANSCRIPTIONAL ACTIVATOR MTA"/>
    <property type="match status" value="1"/>
</dbReference>
<dbReference type="RefSeq" id="WP_306991633.1">
    <property type="nucleotide sequence ID" value="NZ_JAUSUT010000001.1"/>
</dbReference>
<keyword evidence="1" id="KW-0805">Transcription regulation</keyword>
<dbReference type="EMBL" id="JAUSUT010000001">
    <property type="protein sequence ID" value="MDQ0378724.1"/>
    <property type="molecule type" value="Genomic_DNA"/>
</dbReference>
<name>A0ABU0ETT5_9PSEU</name>
<proteinExistence type="predicted"/>
<keyword evidence="3" id="KW-0010">Activator</keyword>
<dbReference type="InterPro" id="IPR000551">
    <property type="entry name" value="MerR-type_HTH_dom"/>
</dbReference>
<keyword evidence="8" id="KW-1185">Reference proteome</keyword>
<dbReference type="PROSITE" id="PS50937">
    <property type="entry name" value="HTH_MERR_2"/>
    <property type="match status" value="1"/>
</dbReference>
<dbReference type="Pfam" id="PF07739">
    <property type="entry name" value="TipAS"/>
    <property type="match status" value="1"/>
</dbReference>
<evidence type="ECO:0000256" key="1">
    <source>
        <dbReference type="ARBA" id="ARBA00023015"/>
    </source>
</evidence>
<evidence type="ECO:0000256" key="4">
    <source>
        <dbReference type="ARBA" id="ARBA00023163"/>
    </source>
</evidence>
<dbReference type="Pfam" id="PF13411">
    <property type="entry name" value="MerR_1"/>
    <property type="match status" value="1"/>
</dbReference>
<dbReference type="SMART" id="SM00422">
    <property type="entry name" value="HTH_MERR"/>
    <property type="match status" value="1"/>
</dbReference>
<comment type="caution">
    <text evidence="7">The sequence shown here is derived from an EMBL/GenBank/DDBJ whole genome shotgun (WGS) entry which is preliminary data.</text>
</comment>
<dbReference type="SUPFAM" id="SSF46955">
    <property type="entry name" value="Putative DNA-binding domain"/>
    <property type="match status" value="1"/>
</dbReference>
<dbReference type="InterPro" id="IPR009061">
    <property type="entry name" value="DNA-bd_dom_put_sf"/>
</dbReference>
<evidence type="ECO:0000256" key="3">
    <source>
        <dbReference type="ARBA" id="ARBA00023159"/>
    </source>
</evidence>
<dbReference type="InterPro" id="IPR047057">
    <property type="entry name" value="MerR_fam"/>
</dbReference>
<keyword evidence="2 7" id="KW-0238">DNA-binding</keyword>
<dbReference type="Proteomes" id="UP001229651">
    <property type="component" value="Unassembled WGS sequence"/>
</dbReference>
<protein>
    <submittedName>
        <fullName evidence="7">DNA-binding transcriptional MerR regulator</fullName>
    </submittedName>
</protein>
<keyword evidence="4" id="KW-0804">Transcription</keyword>
<sequence>MDEPMSIAQVSKASGVTSRTLRHYDGIGLLPPAFADASGRRFYRRDQLIRLQQILLLRELGLGLDTIAEILDGTADRAEALRLHRKWLLAERDRLDRLAGTVARTINELEGGERMSAKELFDGFSPDSETAKQLAREAADRWGSQATQSHERSRNWSTEKWAAVNRQGGEATDRLIELARAGVPADDERVLDAVAAHRAWLEHHWTPDAESYTGLGRLYADDERFRSRYDKLNPGFAEYLRDAIAAYARARMG</sequence>
<feature type="region of interest" description="Disordered" evidence="5">
    <location>
        <begin position="137"/>
        <end position="157"/>
    </location>
</feature>
<dbReference type="PANTHER" id="PTHR30204">
    <property type="entry name" value="REDOX-CYCLING DRUG-SENSING TRANSCRIPTIONAL ACTIVATOR SOXR"/>
    <property type="match status" value="1"/>
</dbReference>
<dbReference type="SUPFAM" id="SSF89082">
    <property type="entry name" value="Antibiotic binding domain of TipA-like multidrug resistance regulators"/>
    <property type="match status" value="1"/>
</dbReference>
<dbReference type="Gene3D" id="1.10.1660.10">
    <property type="match status" value="1"/>
</dbReference>
<evidence type="ECO:0000256" key="5">
    <source>
        <dbReference type="SAM" id="MobiDB-lite"/>
    </source>
</evidence>
<dbReference type="Gene3D" id="1.10.490.50">
    <property type="entry name" value="Antibiotic binding domain of TipA-like multidrug resistance regulators"/>
    <property type="match status" value="1"/>
</dbReference>
<evidence type="ECO:0000313" key="8">
    <source>
        <dbReference type="Proteomes" id="UP001229651"/>
    </source>
</evidence>
<accession>A0ABU0ETT5</accession>
<dbReference type="InterPro" id="IPR012925">
    <property type="entry name" value="TipAS_dom"/>
</dbReference>
<evidence type="ECO:0000259" key="6">
    <source>
        <dbReference type="PROSITE" id="PS50937"/>
    </source>
</evidence>
<dbReference type="GO" id="GO:0003677">
    <property type="term" value="F:DNA binding"/>
    <property type="evidence" value="ECO:0007669"/>
    <property type="project" value="UniProtKB-KW"/>
</dbReference>